<gene>
    <name evidence="1" type="ORF">HZI73_26050</name>
</gene>
<protein>
    <submittedName>
        <fullName evidence="1">Uncharacterized protein</fullName>
    </submittedName>
</protein>
<proteinExistence type="predicted"/>
<geneLocation type="plasmid" evidence="1 2">
    <name>pVpro</name>
</geneLocation>
<name>A0A8J8MR29_9FIRM</name>
<dbReference type="RefSeq" id="WP_212698987.1">
    <property type="nucleotide sequence ID" value="NZ_CP058650.1"/>
</dbReference>
<evidence type="ECO:0000313" key="2">
    <source>
        <dbReference type="Proteomes" id="UP000683246"/>
    </source>
</evidence>
<dbReference type="EMBL" id="CP058650">
    <property type="protein sequence ID" value="QUI25878.1"/>
    <property type="molecule type" value="Genomic_DNA"/>
</dbReference>
<dbReference type="KEGG" id="vpy:HZI73_26050"/>
<dbReference type="AlphaFoldDB" id="A0A8J8MR29"/>
<keyword evidence="1" id="KW-0614">Plasmid</keyword>
<accession>A0A8J8MR29</accession>
<evidence type="ECO:0000313" key="1">
    <source>
        <dbReference type="EMBL" id="QUI25878.1"/>
    </source>
</evidence>
<keyword evidence="2" id="KW-1185">Reference proteome</keyword>
<sequence>MKVLQCNGTSENTKEIKVENNREESQKYVQSLTALTQCTICNNKLDNDEMQYVLKSIDGDIITVCDYCYQEFGRLQKRNGKWIEYITENGKEYFLQNYKTAP</sequence>
<dbReference type="Proteomes" id="UP000683246">
    <property type="component" value="Plasmid pVpro"/>
</dbReference>
<organism evidence="1 2">
    <name type="scientific">Vallitalea pronyensis</name>
    <dbReference type="NCBI Taxonomy" id="1348613"/>
    <lineage>
        <taxon>Bacteria</taxon>
        <taxon>Bacillati</taxon>
        <taxon>Bacillota</taxon>
        <taxon>Clostridia</taxon>
        <taxon>Lachnospirales</taxon>
        <taxon>Vallitaleaceae</taxon>
        <taxon>Vallitalea</taxon>
    </lineage>
</organism>
<reference evidence="1" key="1">
    <citation type="submission" date="2020-07" db="EMBL/GenBank/DDBJ databases">
        <title>Vallitalea pronyensis genome.</title>
        <authorList>
            <person name="Postec A."/>
        </authorList>
    </citation>
    <scope>NUCLEOTIDE SEQUENCE</scope>
    <source>
        <strain evidence="1">FatNI3</strain>
        <plasmid evidence="1">pVpro</plasmid>
    </source>
</reference>